<proteinExistence type="predicted"/>
<dbReference type="EMBL" id="ASPP01008391">
    <property type="protein sequence ID" value="ETO25619.1"/>
    <property type="molecule type" value="Genomic_DNA"/>
</dbReference>
<reference evidence="2 3" key="1">
    <citation type="journal article" date="2013" name="Curr. Biol.">
        <title>The Genome of the Foraminiferan Reticulomyxa filosa.</title>
        <authorList>
            <person name="Glockner G."/>
            <person name="Hulsmann N."/>
            <person name="Schleicher M."/>
            <person name="Noegel A.A."/>
            <person name="Eichinger L."/>
            <person name="Gallinger C."/>
            <person name="Pawlowski J."/>
            <person name="Sierra R."/>
            <person name="Euteneuer U."/>
            <person name="Pillet L."/>
            <person name="Moustafa A."/>
            <person name="Platzer M."/>
            <person name="Groth M."/>
            <person name="Szafranski K."/>
            <person name="Schliwa M."/>
        </authorList>
    </citation>
    <scope>NUCLEOTIDE SEQUENCE [LARGE SCALE GENOMIC DNA]</scope>
</reference>
<gene>
    <name evidence="2" type="ORF">RFI_11521</name>
</gene>
<evidence type="ECO:0000259" key="1">
    <source>
        <dbReference type="Pfam" id="PF02272"/>
    </source>
</evidence>
<sequence length="186" mass="20933">AKTYGKRLAEKAIAEKLSFVVERVDVGLDSKAISEGINEFHKVAEQTPIIWISVAELEIKSKVMVKINVPGTSPLAKVLNAKDWLNSAVALINGRGGGNAVDAQAQGLNYDNIAEKWLNFKFRLFFYKKDIFLLKVISQYKSMQTFVLTLRSCTKVEIFKRNFLRKNLNKAEGGIVFKKNEHGNKI</sequence>
<feature type="non-terminal residue" evidence="2">
    <location>
        <position position="1"/>
    </location>
</feature>
<organism evidence="2 3">
    <name type="scientific">Reticulomyxa filosa</name>
    <dbReference type="NCBI Taxonomy" id="46433"/>
    <lineage>
        <taxon>Eukaryota</taxon>
        <taxon>Sar</taxon>
        <taxon>Rhizaria</taxon>
        <taxon>Retaria</taxon>
        <taxon>Foraminifera</taxon>
        <taxon>Monothalamids</taxon>
        <taxon>Reticulomyxidae</taxon>
        <taxon>Reticulomyxa</taxon>
    </lineage>
</organism>
<dbReference type="InterPro" id="IPR003156">
    <property type="entry name" value="DHHA1_dom"/>
</dbReference>
<protein>
    <recommendedName>
        <fullName evidence="1">DHHA1 domain-containing protein</fullName>
    </recommendedName>
</protein>
<dbReference type="GO" id="GO:0003676">
    <property type="term" value="F:nucleic acid binding"/>
    <property type="evidence" value="ECO:0007669"/>
    <property type="project" value="InterPro"/>
</dbReference>
<evidence type="ECO:0000313" key="2">
    <source>
        <dbReference type="EMBL" id="ETO25619.1"/>
    </source>
</evidence>
<keyword evidence="3" id="KW-1185">Reference proteome</keyword>
<comment type="caution">
    <text evidence="2">The sequence shown here is derived from an EMBL/GenBank/DDBJ whole genome shotgun (WGS) entry which is preliminary data.</text>
</comment>
<name>X6NIR0_RETFI</name>
<dbReference type="AlphaFoldDB" id="X6NIR0"/>
<dbReference type="Gene3D" id="3.10.310.40">
    <property type="match status" value="1"/>
</dbReference>
<dbReference type="Proteomes" id="UP000023152">
    <property type="component" value="Unassembled WGS sequence"/>
</dbReference>
<dbReference type="Pfam" id="PF02272">
    <property type="entry name" value="DHHA1"/>
    <property type="match status" value="1"/>
</dbReference>
<feature type="domain" description="DHHA1" evidence="1">
    <location>
        <begin position="18"/>
        <end position="114"/>
    </location>
</feature>
<accession>X6NIR0</accession>
<evidence type="ECO:0000313" key="3">
    <source>
        <dbReference type="Proteomes" id="UP000023152"/>
    </source>
</evidence>